<gene>
    <name evidence="2" type="ORF">DMH04_10755</name>
</gene>
<dbReference type="SUPFAM" id="SSF53474">
    <property type="entry name" value="alpha/beta-Hydrolases"/>
    <property type="match status" value="1"/>
</dbReference>
<organism evidence="2 3">
    <name type="scientific">Kibdelosporangium aridum</name>
    <dbReference type="NCBI Taxonomy" id="2030"/>
    <lineage>
        <taxon>Bacteria</taxon>
        <taxon>Bacillati</taxon>
        <taxon>Actinomycetota</taxon>
        <taxon>Actinomycetes</taxon>
        <taxon>Pseudonocardiales</taxon>
        <taxon>Pseudonocardiaceae</taxon>
        <taxon>Kibdelosporangium</taxon>
    </lineage>
</organism>
<keyword evidence="2" id="KW-0378">Hydrolase</keyword>
<dbReference type="OrthoDB" id="2645723at2"/>
<accession>A0A428ZHC3</accession>
<protein>
    <submittedName>
        <fullName evidence="2">Alpha/beta hydrolase</fullName>
    </submittedName>
</protein>
<dbReference type="GO" id="GO:0016787">
    <property type="term" value="F:hydrolase activity"/>
    <property type="evidence" value="ECO:0007669"/>
    <property type="project" value="UniProtKB-KW"/>
</dbReference>
<dbReference type="RefSeq" id="WP_051794265.1">
    <property type="nucleotide sequence ID" value="NZ_QHKI01000006.1"/>
</dbReference>
<dbReference type="InterPro" id="IPR050228">
    <property type="entry name" value="Carboxylesterase_BioH"/>
</dbReference>
<dbReference type="EMBL" id="QHKI01000006">
    <property type="protein sequence ID" value="RSM87492.1"/>
    <property type="molecule type" value="Genomic_DNA"/>
</dbReference>
<dbReference type="Proteomes" id="UP000287547">
    <property type="component" value="Unassembled WGS sequence"/>
</dbReference>
<evidence type="ECO:0000313" key="2">
    <source>
        <dbReference type="EMBL" id="RSM87492.1"/>
    </source>
</evidence>
<evidence type="ECO:0000313" key="3">
    <source>
        <dbReference type="Proteomes" id="UP000287547"/>
    </source>
</evidence>
<dbReference type="PRINTS" id="PR00111">
    <property type="entry name" value="ABHYDROLASE"/>
</dbReference>
<proteinExistence type="predicted"/>
<dbReference type="Pfam" id="PF12697">
    <property type="entry name" value="Abhydrolase_6"/>
    <property type="match status" value="1"/>
</dbReference>
<dbReference type="InterPro" id="IPR029058">
    <property type="entry name" value="AB_hydrolase_fold"/>
</dbReference>
<dbReference type="InterPro" id="IPR000073">
    <property type="entry name" value="AB_hydrolase_1"/>
</dbReference>
<comment type="caution">
    <text evidence="2">The sequence shown here is derived from an EMBL/GenBank/DDBJ whole genome shotgun (WGS) entry which is preliminary data.</text>
</comment>
<dbReference type="AlphaFoldDB" id="A0A428ZHC3"/>
<evidence type="ECO:0000259" key="1">
    <source>
        <dbReference type="Pfam" id="PF12697"/>
    </source>
</evidence>
<sequence length="277" mass="29427">MTLIELGDVVVNTTVLRPADRAPGHPVAVCVHGLGRDSMASFYSTIAIPLVRTGFTVVLYDLRGHGGSSRPASGYRLDDFSNELGGVIDYAAAHEAATGPLFLVGNSYGGAVALHYAYREPERIAGIAVIETGPPTALWSRSMRLAVDEVLKAAQRPEVLKALENRLGRAAMTETVKTTQAIAGTTLSAEVPTGSLLTESQVRAYPHPVLALFGGASPVSAVAPILAEQMPDCRTEVLAGHGHTVLVEASDEVRDLVVPWLADRAAENNRVRTRSRE</sequence>
<dbReference type="PANTHER" id="PTHR43194">
    <property type="entry name" value="HYDROLASE ALPHA/BETA FOLD FAMILY"/>
    <property type="match status" value="1"/>
</dbReference>
<dbReference type="PANTHER" id="PTHR43194:SF2">
    <property type="entry name" value="PEROXISOMAL MEMBRANE PROTEIN LPX1"/>
    <property type="match status" value="1"/>
</dbReference>
<dbReference type="Gene3D" id="3.40.50.1820">
    <property type="entry name" value="alpha/beta hydrolase"/>
    <property type="match status" value="1"/>
</dbReference>
<reference evidence="2 3" key="1">
    <citation type="submission" date="2018-05" db="EMBL/GenBank/DDBJ databases">
        <title>Evolution of GPA BGCs.</title>
        <authorList>
            <person name="Waglechner N."/>
            <person name="Wright G.D."/>
        </authorList>
    </citation>
    <scope>NUCLEOTIDE SEQUENCE [LARGE SCALE GENOMIC DNA]</scope>
    <source>
        <strain evidence="2 3">A82846</strain>
    </source>
</reference>
<feature type="domain" description="AB hydrolase-1" evidence="1">
    <location>
        <begin position="29"/>
        <end position="255"/>
    </location>
</feature>
<name>A0A428ZHC3_KIBAR</name>